<name>A0A0E0K4P6_ORYPU</name>
<proteinExistence type="predicted"/>
<evidence type="ECO:0000313" key="2">
    <source>
        <dbReference type="Proteomes" id="UP000026962"/>
    </source>
</evidence>
<protein>
    <submittedName>
        <fullName evidence="1">Uncharacterized protein</fullName>
    </submittedName>
</protein>
<dbReference type="Proteomes" id="UP000026962">
    <property type="component" value="Chromosome 2"/>
</dbReference>
<accession>A0A0E0K4P6</accession>
<evidence type="ECO:0000313" key="1">
    <source>
        <dbReference type="EnsemblPlants" id="OPUNC02G28480.1"/>
    </source>
</evidence>
<dbReference type="EnsemblPlants" id="OPUNC02G28480.1">
    <property type="protein sequence ID" value="OPUNC02G28480.1"/>
    <property type="gene ID" value="OPUNC02G28480"/>
</dbReference>
<dbReference type="Gramene" id="OPUNC02G28480.1">
    <property type="protein sequence ID" value="OPUNC02G28480.1"/>
    <property type="gene ID" value="OPUNC02G28480"/>
</dbReference>
<sequence>MLRLHFFAANRNIFVHNFMSAHLEDNFQLPLSHQAYNDLLQLSDMENDSSQDFHLGRLEVYFSEAKVFYQGRCFMEKFLLGSWNIWKQMNGLIFDNKTPSFYSWKQLLNGDFLLLLFRLKERDQDVVKSWIMML</sequence>
<organism evidence="1">
    <name type="scientific">Oryza punctata</name>
    <name type="common">Red rice</name>
    <dbReference type="NCBI Taxonomy" id="4537"/>
    <lineage>
        <taxon>Eukaryota</taxon>
        <taxon>Viridiplantae</taxon>
        <taxon>Streptophyta</taxon>
        <taxon>Embryophyta</taxon>
        <taxon>Tracheophyta</taxon>
        <taxon>Spermatophyta</taxon>
        <taxon>Magnoliopsida</taxon>
        <taxon>Liliopsida</taxon>
        <taxon>Poales</taxon>
        <taxon>Poaceae</taxon>
        <taxon>BOP clade</taxon>
        <taxon>Oryzoideae</taxon>
        <taxon>Oryzeae</taxon>
        <taxon>Oryzinae</taxon>
        <taxon>Oryza</taxon>
    </lineage>
</organism>
<reference evidence="1" key="2">
    <citation type="submission" date="2018-05" db="EMBL/GenBank/DDBJ databases">
        <title>OpunRS2 (Oryza punctata Reference Sequence Version 2).</title>
        <authorList>
            <person name="Zhang J."/>
            <person name="Kudrna D."/>
            <person name="Lee S."/>
            <person name="Talag J."/>
            <person name="Welchert J."/>
            <person name="Wing R.A."/>
        </authorList>
    </citation>
    <scope>NUCLEOTIDE SEQUENCE [LARGE SCALE GENOMIC DNA]</scope>
</reference>
<dbReference type="AlphaFoldDB" id="A0A0E0K4P6"/>
<dbReference type="HOGENOM" id="CLU_1899591_0_0_1"/>
<reference evidence="1" key="1">
    <citation type="submission" date="2015-04" db="UniProtKB">
        <authorList>
            <consortium name="EnsemblPlants"/>
        </authorList>
    </citation>
    <scope>IDENTIFICATION</scope>
</reference>
<keyword evidence="2" id="KW-1185">Reference proteome</keyword>